<dbReference type="EMBL" id="PGOL01004112">
    <property type="protein sequence ID" value="PKI38392.1"/>
    <property type="molecule type" value="Genomic_DNA"/>
</dbReference>
<comment type="caution">
    <text evidence="2">The sequence shown here is derived from an EMBL/GenBank/DDBJ whole genome shotgun (WGS) entry which is preliminary data.</text>
</comment>
<sequence length="721" mass="79947">MDDEGGEFEEWDADFLEQVIQVEERALSCSSSSASQRLPPPPPPPTSNPSVLSSSYYLPPQPPPSQPLPHHSRLYAPPSYSNAAPPQPPPPISYSPPRELSQRPVDHRKPSSHQPPNGHAFAAPTPSSRVASSTDIAKELEIERLKKELARVSKQLSSREHECAELRKEREKKEEQLKSAFSHSQRKVPNDCSLDDIRQCSREVDNVKLPATSKSNLASTHKAIGVQTEKAVEATCQIQRDNDRHAHQNLSTKLLFLWGPPFDKVGNGIVSKLFVPCYGLFRCIGADVSSKMKLDSVADETLCDLGSQSLTASDASKVSRFYSVLVKVSDGVAQLEALLEPLVDLCVLDNVVLLQRSLCILHLILKHLLGMERKVEPRDNIKIEGPLPRDDIAGINGSDSARTEFPLSVNLDEAFMVPDTPIGFRSSGAGSQLRNGQWICGRIETISSVFWLSLFELLNNIIKKSKEESIRLEAVSIMNLILLRSSSYEEREKFQLQMVLESISVLLKKEHGSRVPKQALRLLFLLLNCPKTLDKFCSDSKDGGYPCSVNIILQGLAGCIRSCGSAIEDLQLRRKAIMLLAFLASSGTAGFEILTNHQLPNGVNFLMLILQALLSELDAEAAVSPKSPEILKERTLIMREGLILLDRLVSNPLYASTCLRALTTSRDMLSLTIDVANRMSQKQPRFGQFESTNKLTRESEVVDLARTFKKRVFTYLGDIIL</sequence>
<feature type="compositionally biased region" description="Low complexity" evidence="1">
    <location>
        <begin position="48"/>
        <end position="58"/>
    </location>
</feature>
<dbReference type="AlphaFoldDB" id="A0A2I0I358"/>
<feature type="compositionally biased region" description="Polar residues" evidence="1">
    <location>
        <begin position="125"/>
        <end position="134"/>
    </location>
</feature>
<keyword evidence="3" id="KW-1185">Reference proteome</keyword>
<feature type="region of interest" description="Disordered" evidence="1">
    <location>
        <begin position="25"/>
        <end position="134"/>
    </location>
</feature>
<dbReference type="STRING" id="22663.A0A2I0I358"/>
<feature type="compositionally biased region" description="Pro residues" evidence="1">
    <location>
        <begin position="85"/>
        <end position="94"/>
    </location>
</feature>
<dbReference type="PANTHER" id="PTHR35761:SF1">
    <property type="entry name" value="PROTEIN SENSITIVE TO UV 2"/>
    <property type="match status" value="1"/>
</dbReference>
<proteinExistence type="predicted"/>
<dbReference type="InterPro" id="IPR016024">
    <property type="entry name" value="ARM-type_fold"/>
</dbReference>
<organism evidence="2 3">
    <name type="scientific">Punica granatum</name>
    <name type="common">Pomegranate</name>
    <dbReference type="NCBI Taxonomy" id="22663"/>
    <lineage>
        <taxon>Eukaryota</taxon>
        <taxon>Viridiplantae</taxon>
        <taxon>Streptophyta</taxon>
        <taxon>Embryophyta</taxon>
        <taxon>Tracheophyta</taxon>
        <taxon>Spermatophyta</taxon>
        <taxon>Magnoliopsida</taxon>
        <taxon>eudicotyledons</taxon>
        <taxon>Gunneridae</taxon>
        <taxon>Pentapetalae</taxon>
        <taxon>rosids</taxon>
        <taxon>malvids</taxon>
        <taxon>Myrtales</taxon>
        <taxon>Lythraceae</taxon>
        <taxon>Punica</taxon>
    </lineage>
</organism>
<evidence type="ECO:0000313" key="3">
    <source>
        <dbReference type="Proteomes" id="UP000233551"/>
    </source>
</evidence>
<dbReference type="GO" id="GO:0006974">
    <property type="term" value="P:DNA damage response"/>
    <property type="evidence" value="ECO:0007669"/>
    <property type="project" value="InterPro"/>
</dbReference>
<feature type="compositionally biased region" description="Basic and acidic residues" evidence="1">
    <location>
        <begin position="153"/>
        <end position="177"/>
    </location>
</feature>
<evidence type="ECO:0000313" key="2">
    <source>
        <dbReference type="EMBL" id="PKI38392.1"/>
    </source>
</evidence>
<feature type="compositionally biased region" description="Low complexity" evidence="1">
    <location>
        <begin position="27"/>
        <end position="37"/>
    </location>
</feature>
<dbReference type="PANTHER" id="PTHR35761">
    <property type="entry name" value="ATR INTERACTING PROTEIN"/>
    <property type="match status" value="1"/>
</dbReference>
<name>A0A2I0I358_PUNGR</name>
<gene>
    <name evidence="2" type="ORF">CRG98_041218</name>
</gene>
<dbReference type="SUPFAM" id="SSF48371">
    <property type="entry name" value="ARM repeat"/>
    <property type="match status" value="1"/>
</dbReference>
<feature type="compositionally biased region" description="Low complexity" evidence="1">
    <location>
        <begin position="75"/>
        <end position="84"/>
    </location>
</feature>
<accession>A0A2I0I358</accession>
<feature type="compositionally biased region" description="Basic and acidic residues" evidence="1">
    <location>
        <begin position="100"/>
        <end position="109"/>
    </location>
</feature>
<reference evidence="2 3" key="1">
    <citation type="submission" date="2017-11" db="EMBL/GenBank/DDBJ databases">
        <title>De-novo sequencing of pomegranate (Punica granatum L.) genome.</title>
        <authorList>
            <person name="Akparov Z."/>
            <person name="Amiraslanov A."/>
            <person name="Hajiyeva S."/>
            <person name="Abbasov M."/>
            <person name="Kaur K."/>
            <person name="Hamwieh A."/>
            <person name="Solovyev V."/>
            <person name="Salamov A."/>
            <person name="Braich B."/>
            <person name="Kosarev P."/>
            <person name="Mahmoud A."/>
            <person name="Hajiyev E."/>
            <person name="Babayeva S."/>
            <person name="Izzatullayeva V."/>
            <person name="Mammadov A."/>
            <person name="Mammadov A."/>
            <person name="Sharifova S."/>
            <person name="Ojaghi J."/>
            <person name="Eynullazada K."/>
            <person name="Bayramov B."/>
            <person name="Abdulazimova A."/>
            <person name="Shahmuradov I."/>
        </authorList>
    </citation>
    <scope>NUCLEOTIDE SEQUENCE [LARGE SCALE GENOMIC DNA]</scope>
    <source>
        <strain evidence="3">cv. AG2017</strain>
        <tissue evidence="2">Leaf</tissue>
    </source>
</reference>
<evidence type="ECO:0000256" key="1">
    <source>
        <dbReference type="SAM" id="MobiDB-lite"/>
    </source>
</evidence>
<dbReference type="Proteomes" id="UP000233551">
    <property type="component" value="Unassembled WGS sequence"/>
</dbReference>
<evidence type="ECO:0008006" key="4">
    <source>
        <dbReference type="Google" id="ProtNLM"/>
    </source>
</evidence>
<protein>
    <recommendedName>
        <fullName evidence="4">Protein SENSITIVE TO UV 2</fullName>
    </recommendedName>
</protein>
<feature type="region of interest" description="Disordered" evidence="1">
    <location>
        <begin position="153"/>
        <end position="188"/>
    </location>
</feature>
<feature type="compositionally biased region" description="Pro residues" evidence="1">
    <location>
        <begin position="38"/>
        <end position="47"/>
    </location>
</feature>
<dbReference type="InterPro" id="IPR044952">
    <property type="entry name" value="SUV2"/>
</dbReference>